<dbReference type="GO" id="GO:0046872">
    <property type="term" value="F:metal ion binding"/>
    <property type="evidence" value="ECO:0007669"/>
    <property type="project" value="UniProtKB-KW"/>
</dbReference>
<dbReference type="Gene3D" id="1.10.760.10">
    <property type="entry name" value="Cytochrome c-like domain"/>
    <property type="match status" value="1"/>
</dbReference>
<sequence length="242" mass="26429">MIIGISAVCASLLIIMLFLPMLKGSNHGYNTKTEAVILVKQQDEDVDSEDEDEAEEQEQAPAVTMNDETAQEEDVATEADPTIQEQMAATEEVDATQEETAVPEVAATQEETPATEVEAATQEETKAAEVAKAPATEGLYSVVDGNKLDEHSYNGFKQYRNWCARCHGTYGQGMVGPNLADSLNVISKEQFYDTVENGKSGRIGSMPSWNANPQVMENRDQIYAYLKARSDGAIGEVKPKKQ</sequence>
<name>A0A0F9R1V7_9ZZZZ</name>
<dbReference type="InterPro" id="IPR036909">
    <property type="entry name" value="Cyt_c-like_dom_sf"/>
</dbReference>
<dbReference type="PANTHER" id="PTHR37823">
    <property type="entry name" value="CYTOCHROME C-553-LIKE"/>
    <property type="match status" value="1"/>
</dbReference>
<feature type="compositionally biased region" description="Acidic residues" evidence="6">
    <location>
        <begin position="44"/>
        <end position="58"/>
    </location>
</feature>
<evidence type="ECO:0000259" key="7">
    <source>
        <dbReference type="PROSITE" id="PS51007"/>
    </source>
</evidence>
<proteinExistence type="predicted"/>
<dbReference type="GO" id="GO:0020037">
    <property type="term" value="F:heme binding"/>
    <property type="evidence" value="ECO:0007669"/>
    <property type="project" value="InterPro"/>
</dbReference>
<keyword evidence="2" id="KW-0349">Heme</keyword>
<dbReference type="SUPFAM" id="SSF46626">
    <property type="entry name" value="Cytochrome c"/>
    <property type="match status" value="1"/>
</dbReference>
<evidence type="ECO:0000256" key="6">
    <source>
        <dbReference type="SAM" id="MobiDB-lite"/>
    </source>
</evidence>
<evidence type="ECO:0000256" key="2">
    <source>
        <dbReference type="ARBA" id="ARBA00022617"/>
    </source>
</evidence>
<feature type="domain" description="Cytochrome c" evidence="7">
    <location>
        <begin position="150"/>
        <end position="230"/>
    </location>
</feature>
<keyword evidence="1" id="KW-0813">Transport</keyword>
<feature type="compositionally biased region" description="Low complexity" evidence="6">
    <location>
        <begin position="103"/>
        <end position="122"/>
    </location>
</feature>
<evidence type="ECO:0000256" key="4">
    <source>
        <dbReference type="ARBA" id="ARBA00022982"/>
    </source>
</evidence>
<comment type="caution">
    <text evidence="8">The sequence shown here is derived from an EMBL/GenBank/DDBJ whole genome shotgun (WGS) entry which is preliminary data.</text>
</comment>
<evidence type="ECO:0000313" key="8">
    <source>
        <dbReference type="EMBL" id="KKN11468.1"/>
    </source>
</evidence>
<feature type="region of interest" description="Disordered" evidence="6">
    <location>
        <begin position="92"/>
        <end position="131"/>
    </location>
</feature>
<accession>A0A0F9R1V7</accession>
<keyword evidence="3" id="KW-0479">Metal-binding</keyword>
<dbReference type="EMBL" id="LAZR01004132">
    <property type="protein sequence ID" value="KKN11468.1"/>
    <property type="molecule type" value="Genomic_DNA"/>
</dbReference>
<dbReference type="PROSITE" id="PS51007">
    <property type="entry name" value="CYTC"/>
    <property type="match status" value="1"/>
</dbReference>
<keyword evidence="4" id="KW-0249">Electron transport</keyword>
<gene>
    <name evidence="8" type="ORF">LCGC14_1026150</name>
</gene>
<protein>
    <recommendedName>
        <fullName evidence="7">Cytochrome c domain-containing protein</fullName>
    </recommendedName>
</protein>
<dbReference type="InterPro" id="IPR009056">
    <property type="entry name" value="Cyt_c-like_dom"/>
</dbReference>
<organism evidence="8">
    <name type="scientific">marine sediment metagenome</name>
    <dbReference type="NCBI Taxonomy" id="412755"/>
    <lineage>
        <taxon>unclassified sequences</taxon>
        <taxon>metagenomes</taxon>
        <taxon>ecological metagenomes</taxon>
    </lineage>
</organism>
<reference evidence="8" key="1">
    <citation type="journal article" date="2015" name="Nature">
        <title>Complex archaea that bridge the gap between prokaryotes and eukaryotes.</title>
        <authorList>
            <person name="Spang A."/>
            <person name="Saw J.H."/>
            <person name="Jorgensen S.L."/>
            <person name="Zaremba-Niedzwiedzka K."/>
            <person name="Martijn J."/>
            <person name="Lind A.E."/>
            <person name="van Eijk R."/>
            <person name="Schleper C."/>
            <person name="Guy L."/>
            <person name="Ettema T.J."/>
        </authorList>
    </citation>
    <scope>NUCLEOTIDE SEQUENCE</scope>
</reference>
<dbReference type="AlphaFoldDB" id="A0A0F9R1V7"/>
<keyword evidence="5" id="KW-0408">Iron</keyword>
<evidence type="ECO:0000256" key="3">
    <source>
        <dbReference type="ARBA" id="ARBA00022723"/>
    </source>
</evidence>
<dbReference type="InterPro" id="IPR051811">
    <property type="entry name" value="Cytochrome_c550/c551-like"/>
</dbReference>
<dbReference type="Pfam" id="PF13442">
    <property type="entry name" value="Cytochrome_CBB3"/>
    <property type="match status" value="1"/>
</dbReference>
<evidence type="ECO:0000256" key="5">
    <source>
        <dbReference type="ARBA" id="ARBA00023004"/>
    </source>
</evidence>
<dbReference type="GO" id="GO:0009055">
    <property type="term" value="F:electron transfer activity"/>
    <property type="evidence" value="ECO:0007669"/>
    <property type="project" value="InterPro"/>
</dbReference>
<evidence type="ECO:0000256" key="1">
    <source>
        <dbReference type="ARBA" id="ARBA00022448"/>
    </source>
</evidence>
<feature type="region of interest" description="Disordered" evidence="6">
    <location>
        <begin position="42"/>
        <end position="80"/>
    </location>
</feature>